<dbReference type="HOGENOM" id="CLU_1603816_0_0_1"/>
<dbReference type="EMBL" id="ATCN01000967">
    <property type="protein sequence ID" value="EPR78174.1"/>
    <property type="molecule type" value="Genomic_DNA"/>
</dbReference>
<feature type="transmembrane region" description="Helical" evidence="1">
    <location>
        <begin position="140"/>
        <end position="157"/>
    </location>
</feature>
<evidence type="ECO:0000313" key="2">
    <source>
        <dbReference type="EMBL" id="EPR78174.1"/>
    </source>
</evidence>
<sequence>MFTCTIITDSSDITTIEQSTGTPPPFFNSFISNTSFNNIFDQQIKQVQDYHILIYKNKSKYNIIISKDINDLKHKDTIDKKKKDKIQKTKNKEKKRQWIGDEKELNFSDINIKEKKERKHKEKVIEEKIHSKIIRNIKNVFLKNIFVIFIMQIFSFLKKIRFNRKY</sequence>
<dbReference type="InParanoid" id="S7XGL1"/>
<keyword evidence="1" id="KW-0812">Transmembrane</keyword>
<feature type="non-terminal residue" evidence="2">
    <location>
        <position position="166"/>
    </location>
</feature>
<keyword evidence="3" id="KW-1185">Reference proteome</keyword>
<protein>
    <submittedName>
        <fullName evidence="2">Uncharacterized protein</fullName>
    </submittedName>
</protein>
<proteinExistence type="predicted"/>
<gene>
    <name evidence="2" type="ORF">SLOPH_513</name>
</gene>
<evidence type="ECO:0000256" key="1">
    <source>
        <dbReference type="SAM" id="Phobius"/>
    </source>
</evidence>
<evidence type="ECO:0000313" key="3">
    <source>
        <dbReference type="Proteomes" id="UP000014978"/>
    </source>
</evidence>
<dbReference type="VEuPathDB" id="MicrosporidiaDB:SLOPH_513"/>
<keyword evidence="1" id="KW-0472">Membrane</keyword>
<name>S7XGL1_SPRLO</name>
<organism evidence="2 3">
    <name type="scientific">Spraguea lophii (strain 42_110)</name>
    <name type="common">Microsporidian parasite</name>
    <dbReference type="NCBI Taxonomy" id="1358809"/>
    <lineage>
        <taxon>Eukaryota</taxon>
        <taxon>Fungi</taxon>
        <taxon>Fungi incertae sedis</taxon>
        <taxon>Microsporidia</taxon>
        <taxon>Spragueidae</taxon>
        <taxon>Spraguea</taxon>
    </lineage>
</organism>
<accession>S7XGL1</accession>
<dbReference type="Proteomes" id="UP000014978">
    <property type="component" value="Unassembled WGS sequence"/>
</dbReference>
<keyword evidence="1" id="KW-1133">Transmembrane helix</keyword>
<dbReference type="AlphaFoldDB" id="S7XGL1"/>
<comment type="caution">
    <text evidence="2">The sequence shown here is derived from an EMBL/GenBank/DDBJ whole genome shotgun (WGS) entry which is preliminary data.</text>
</comment>
<reference evidence="3" key="1">
    <citation type="journal article" date="2013" name="PLoS Genet.">
        <title>The genome of Spraguea lophii and the basis of host-microsporidian interactions.</title>
        <authorList>
            <person name="Campbell S.E."/>
            <person name="Williams T.A."/>
            <person name="Yousuf A."/>
            <person name="Soanes D.M."/>
            <person name="Paszkiewicz K.H."/>
            <person name="Williams B.A.P."/>
        </authorList>
    </citation>
    <scope>NUCLEOTIDE SEQUENCE [LARGE SCALE GENOMIC DNA]</scope>
    <source>
        <strain evidence="3">42_110</strain>
    </source>
</reference>